<name>A0AAE9GZP5_9RHAB</name>
<evidence type="ECO:0000313" key="2">
    <source>
        <dbReference type="Proteomes" id="UP000831892"/>
    </source>
</evidence>
<keyword evidence="2" id="KW-1185">Reference proteome</keyword>
<reference evidence="1" key="1">
    <citation type="journal article" date="2019" name="PLoS Pathog.">
        <title>Re-assessing the diversity of negative strand RNA viruses in insects.</title>
        <authorList>
            <person name="Kafer S."/>
            <person name="Paraskevopoulou S."/>
            <person name="Zirkel F."/>
            <person name="Wieseke N."/>
            <person name="Donath A."/>
            <person name="Petersen M."/>
            <person name="Jones T.C."/>
            <person name="Liu S."/>
            <person name="Zhou X."/>
            <person name="Middendorf M."/>
            <person name="Junglen S."/>
            <person name="Misof B."/>
            <person name="Drosten C."/>
        </authorList>
    </citation>
    <scope>NUCLEOTIDE SEQUENCE</scope>
    <source>
        <strain evidence="1">OKIAV46</strain>
    </source>
</reference>
<dbReference type="EMBL" id="MW314718">
    <property type="protein sequence ID" value="UOS86049.1"/>
    <property type="molecule type" value="Viral_cRNA"/>
</dbReference>
<proteinExistence type="predicted"/>
<evidence type="ECO:0000313" key="1">
    <source>
        <dbReference type="EMBL" id="UOS86049.1"/>
    </source>
</evidence>
<accession>A0AAE9GZP5</accession>
<dbReference type="Proteomes" id="UP000831892">
    <property type="component" value="Segment"/>
</dbReference>
<protein>
    <submittedName>
        <fullName evidence="1">Uncharacterized protein</fullName>
    </submittedName>
</protein>
<organism evidence="1 2">
    <name type="scientific">Hymenopteran rhabdo-related virus 46</name>
    <dbReference type="NCBI Taxonomy" id="2847807"/>
    <lineage>
        <taxon>Viruses</taxon>
        <taxon>Riboviria</taxon>
        <taxon>Orthornavirae</taxon>
        <taxon>Negarnaviricota</taxon>
        <taxon>Haploviricotina</taxon>
        <taxon>Monjiviricetes</taxon>
        <taxon>Mononegavirales</taxon>
        <taxon>Rhabdoviridae</taxon>
        <taxon>Deltarhabdovirinae</taxon>
        <taxon>Alphahymrhavirus</taxon>
        <taxon>Alphahymrhavirus radians</taxon>
    </lineage>
</organism>
<reference evidence="1" key="2">
    <citation type="submission" date="2020-11" db="EMBL/GenBank/DDBJ databases">
        <authorList>
            <person name="Kaefer S."/>
            <person name="Paraskevopoulou S."/>
            <person name="Zirkel F."/>
            <person name="Wieseke N."/>
            <person name="Donath A."/>
            <person name="Petersen M."/>
            <person name="Jones T.C."/>
            <person name="Liu S."/>
            <person name="Zhou X."/>
            <person name="Middendorf M."/>
            <person name="Junglen S."/>
            <person name="Misof B."/>
            <person name="Drosten C."/>
        </authorList>
    </citation>
    <scope>NUCLEOTIDE SEQUENCE</scope>
    <source>
        <strain evidence="1">OKIAV46</strain>
    </source>
</reference>
<sequence>MMKVKQLWKSKESPSPSAPIPDKTSTFYILVLSGSLLFDFEGPLPGSMISLIMKRLAAMITAMIIPSSLQRDLAGAFLMQYLYTLGKGSMPKVVTQNRELVPRATFAIPLRGYTSSSCLSQPIDMITVPLEMTWEFPGIEPYPIIVSVSGAISIKTDLISRRDVYRNIGFESIVYPKPKWVKRAKTIHMSLGQGTPPLESVLTAWPISRVRRTSLIPHNQ</sequence>